<protein>
    <recommendedName>
        <fullName evidence="4">DUF58 domain-containing protein</fullName>
    </recommendedName>
</protein>
<dbReference type="Proteomes" id="UP001223886">
    <property type="component" value="Unassembled WGS sequence"/>
</dbReference>
<dbReference type="RefSeq" id="WP_307681514.1">
    <property type="nucleotide sequence ID" value="NZ_JAURUP010000032.1"/>
</dbReference>
<keyword evidence="3" id="KW-1185">Reference proteome</keyword>
<dbReference type="EMBL" id="JAURUP010000032">
    <property type="protein sequence ID" value="MDP9751750.1"/>
    <property type="molecule type" value="Genomic_DNA"/>
</dbReference>
<feature type="transmembrane region" description="Helical" evidence="1">
    <location>
        <begin position="39"/>
        <end position="59"/>
    </location>
</feature>
<evidence type="ECO:0000313" key="2">
    <source>
        <dbReference type="EMBL" id="MDP9751750.1"/>
    </source>
</evidence>
<name>A0ABT9M789_9THEO</name>
<evidence type="ECO:0000313" key="3">
    <source>
        <dbReference type="Proteomes" id="UP001223886"/>
    </source>
</evidence>
<sequence>MKIVETPWERLYKFVLFMFGIPLLLIGAIILAIYRNWAIILIGSIWIIFAVGLKIKNVYNKHRLESLKKEGICYDGTVVKIIPKPWVRIGSYVTAQVECLYKTEKGDGLVRSGYHLLLPFDRREDLYAKIYLDSNNLEKHSIELFRKDTGVSI</sequence>
<reference evidence="2 3" key="1">
    <citation type="submission" date="2023-07" db="EMBL/GenBank/DDBJ databases">
        <title>Genomic Encyclopedia of Type Strains, Phase IV (KMG-IV): sequencing the most valuable type-strain genomes for metagenomic binning, comparative biology and taxonomic classification.</title>
        <authorList>
            <person name="Goeker M."/>
        </authorList>
    </citation>
    <scope>NUCLEOTIDE SEQUENCE [LARGE SCALE GENOMIC DNA]</scope>
    <source>
        <strain evidence="2 3">DSM 25963</strain>
    </source>
</reference>
<proteinExistence type="predicted"/>
<keyword evidence="1" id="KW-1133">Transmembrane helix</keyword>
<organism evidence="2 3">
    <name type="scientific">Thermoanaerobacter pentosaceus</name>
    <dbReference type="NCBI Taxonomy" id="694059"/>
    <lineage>
        <taxon>Bacteria</taxon>
        <taxon>Bacillati</taxon>
        <taxon>Bacillota</taxon>
        <taxon>Clostridia</taxon>
        <taxon>Thermoanaerobacterales</taxon>
        <taxon>Thermoanaerobacteraceae</taxon>
        <taxon>Thermoanaerobacter</taxon>
    </lineage>
</organism>
<keyword evidence="1" id="KW-0812">Transmembrane</keyword>
<accession>A0ABT9M789</accession>
<feature type="transmembrane region" description="Helical" evidence="1">
    <location>
        <begin position="12"/>
        <end position="33"/>
    </location>
</feature>
<gene>
    <name evidence="2" type="ORF">J2S24_002268</name>
</gene>
<evidence type="ECO:0000256" key="1">
    <source>
        <dbReference type="SAM" id="Phobius"/>
    </source>
</evidence>
<evidence type="ECO:0008006" key="4">
    <source>
        <dbReference type="Google" id="ProtNLM"/>
    </source>
</evidence>
<keyword evidence="1" id="KW-0472">Membrane</keyword>
<comment type="caution">
    <text evidence="2">The sequence shown here is derived from an EMBL/GenBank/DDBJ whole genome shotgun (WGS) entry which is preliminary data.</text>
</comment>